<dbReference type="InterPro" id="IPR000801">
    <property type="entry name" value="Esterase-like"/>
</dbReference>
<dbReference type="Pfam" id="PF00756">
    <property type="entry name" value="Esterase"/>
    <property type="match status" value="1"/>
</dbReference>
<dbReference type="InterPro" id="IPR050583">
    <property type="entry name" value="Mycobacterial_A85_antigen"/>
</dbReference>
<keyword evidence="1" id="KW-0378">Hydrolase</keyword>
<evidence type="ECO:0000313" key="2">
    <source>
        <dbReference type="Proteomes" id="UP001315967"/>
    </source>
</evidence>
<dbReference type="Proteomes" id="UP001315967">
    <property type="component" value="Chromosome"/>
</dbReference>
<dbReference type="RefSeq" id="WP_313793194.1">
    <property type="nucleotide sequence ID" value="NZ_CP102453.1"/>
</dbReference>
<sequence>MHFESRHHYSGSLGREMYFNKYGHAGVPFIIFPSAGGSHNEFADFGMIDACRRFIDAGLVQFYTPESIDSDSWLADYRSPWEQADWHNRYDSYIIHEFLPLIRHESQWGGKVSAAGCSLGAFHSVNFGLRHPDVFGIVIAMSGVYDARFFTGEYGDAMNVYENSPIDYLWQMHDPWFLDQYRQNTYVISVGQGNWEEPHIADTRRLQDAFAAKSIPGWFDYWGFDVPHDWEAWRQQMPYFLEQLNAQGKLHG</sequence>
<dbReference type="PANTHER" id="PTHR48098:SF3">
    <property type="entry name" value="IRON(III) ENTEROBACTIN ESTERASE"/>
    <property type="match status" value="1"/>
</dbReference>
<dbReference type="EMBL" id="CP102453">
    <property type="protein sequence ID" value="UUX33689.1"/>
    <property type="molecule type" value="Genomic_DNA"/>
</dbReference>
<dbReference type="Gene3D" id="3.40.50.1820">
    <property type="entry name" value="alpha/beta hydrolase"/>
    <property type="match status" value="1"/>
</dbReference>
<proteinExistence type="predicted"/>
<dbReference type="SUPFAM" id="SSF53474">
    <property type="entry name" value="alpha/beta-Hydrolases"/>
    <property type="match status" value="1"/>
</dbReference>
<accession>A0ABY5P563</accession>
<organism evidence="1 2">
    <name type="scientific">Fundicoccus culcitae</name>
    <dbReference type="NCBI Taxonomy" id="2969821"/>
    <lineage>
        <taxon>Bacteria</taxon>
        <taxon>Bacillati</taxon>
        <taxon>Bacillota</taxon>
        <taxon>Bacilli</taxon>
        <taxon>Lactobacillales</taxon>
        <taxon>Aerococcaceae</taxon>
        <taxon>Fundicoccus</taxon>
    </lineage>
</organism>
<reference evidence="1 2" key="1">
    <citation type="submission" date="2022-08" db="EMBL/GenBank/DDBJ databases">
        <title>Aerococcaceae sp. nov isolated from spoiled eye mask.</title>
        <authorList>
            <person name="Zhou G."/>
            <person name="Xie X.-B."/>
            <person name="Shi Q.-S."/>
            <person name="Wang Y.-S."/>
            <person name="Wen X."/>
            <person name="Peng H."/>
            <person name="Yang X.-J."/>
            <person name="Tao H.-B."/>
            <person name="Huang X.-M."/>
        </authorList>
    </citation>
    <scope>NUCLEOTIDE SEQUENCE [LARGE SCALE GENOMIC DNA]</scope>
    <source>
        <strain evidence="2">DM20194951</strain>
    </source>
</reference>
<dbReference type="PANTHER" id="PTHR48098">
    <property type="entry name" value="ENTEROCHELIN ESTERASE-RELATED"/>
    <property type="match status" value="1"/>
</dbReference>
<gene>
    <name evidence="1" type="ORF">NRE15_12395</name>
</gene>
<dbReference type="InterPro" id="IPR029058">
    <property type="entry name" value="AB_hydrolase_fold"/>
</dbReference>
<protein>
    <submittedName>
        <fullName evidence="1">Alpha/beta hydrolase-fold protein</fullName>
    </submittedName>
</protein>
<keyword evidence="2" id="KW-1185">Reference proteome</keyword>
<name>A0ABY5P563_9LACT</name>
<dbReference type="GO" id="GO:0016787">
    <property type="term" value="F:hydrolase activity"/>
    <property type="evidence" value="ECO:0007669"/>
    <property type="project" value="UniProtKB-KW"/>
</dbReference>
<evidence type="ECO:0000313" key="1">
    <source>
        <dbReference type="EMBL" id="UUX33689.1"/>
    </source>
</evidence>